<proteinExistence type="predicted"/>
<sequence>MGIVKDLTVSMEFTIVSVMEFGQQLVDFTSAIKEMKDASLGTKDYKPRLVEQQDYHPHSCELRYKSWQEEFNVDKGVGSEAVSLKNKVPRWEFVGIEPADGRPFVHPGSKRRFFCTRLLNNFSSEESTVLDFFSQGVFTREALMLNMDVIYFSSSQLEVEFMVKYDKLLLTQSKRIKNWFATYKKNHGHVEVEDPPQAEQYVAVTVATLGPPFVPDDNLANAALERLDEVPLSVDEDRLEDNAIAVAEEANAQIPRNTSALTDKSLCPAPDFMQMDNTLVKAGDLLPKKLFILDVEGLLLYLESFMDKTSKTDNGDVIANGMKTVVRRG</sequence>
<reference evidence="1 2" key="1">
    <citation type="submission" date="2024-09" db="EMBL/GenBank/DDBJ databases">
        <title>Chromosome-scale assembly of Riccia sorocarpa.</title>
        <authorList>
            <person name="Paukszto L."/>
        </authorList>
    </citation>
    <scope>NUCLEOTIDE SEQUENCE [LARGE SCALE GENOMIC DNA]</scope>
    <source>
        <strain evidence="1">LP-2024</strain>
        <tissue evidence="1">Aerial parts of the thallus</tissue>
    </source>
</reference>
<evidence type="ECO:0000313" key="2">
    <source>
        <dbReference type="Proteomes" id="UP001633002"/>
    </source>
</evidence>
<evidence type="ECO:0000313" key="1">
    <source>
        <dbReference type="EMBL" id="KAL3683803.1"/>
    </source>
</evidence>
<dbReference type="AlphaFoldDB" id="A0ABD3GXE6"/>
<accession>A0ABD3GXE6</accession>
<protein>
    <submittedName>
        <fullName evidence="1">Uncharacterized protein</fullName>
    </submittedName>
</protein>
<dbReference type="Proteomes" id="UP001633002">
    <property type="component" value="Unassembled WGS sequence"/>
</dbReference>
<name>A0ABD3GXE6_9MARC</name>
<organism evidence="1 2">
    <name type="scientific">Riccia sorocarpa</name>
    <dbReference type="NCBI Taxonomy" id="122646"/>
    <lineage>
        <taxon>Eukaryota</taxon>
        <taxon>Viridiplantae</taxon>
        <taxon>Streptophyta</taxon>
        <taxon>Embryophyta</taxon>
        <taxon>Marchantiophyta</taxon>
        <taxon>Marchantiopsida</taxon>
        <taxon>Marchantiidae</taxon>
        <taxon>Marchantiales</taxon>
        <taxon>Ricciaceae</taxon>
        <taxon>Riccia</taxon>
    </lineage>
</organism>
<comment type="caution">
    <text evidence="1">The sequence shown here is derived from an EMBL/GenBank/DDBJ whole genome shotgun (WGS) entry which is preliminary data.</text>
</comment>
<dbReference type="EMBL" id="JBJQOH010000006">
    <property type="protein sequence ID" value="KAL3683803.1"/>
    <property type="molecule type" value="Genomic_DNA"/>
</dbReference>
<gene>
    <name evidence="1" type="ORF">R1sor_001825</name>
</gene>
<keyword evidence="2" id="KW-1185">Reference proteome</keyword>